<dbReference type="EMBL" id="PZQS01000013">
    <property type="protein sequence ID" value="PVD19975.1"/>
    <property type="molecule type" value="Genomic_DNA"/>
</dbReference>
<evidence type="ECO:0000313" key="4">
    <source>
        <dbReference type="Proteomes" id="UP000245119"/>
    </source>
</evidence>
<sequence>MIGSLKCCPQQKWFCNHHRPFSYRCENLHYPIDLPTTAVVIPFHNEWPSVLLRTVHSIISRTPPSLLKQIILVDDASDLGKGLPPVVLCSSAAIGKCPDVLKIDCENR</sequence>
<comment type="caution">
    <text evidence="3">The sequence shown here is derived from an EMBL/GenBank/DDBJ whole genome shotgun (WGS) entry which is preliminary data.</text>
</comment>
<dbReference type="Gene3D" id="3.90.550.10">
    <property type="entry name" value="Spore Coat Polysaccharide Biosynthesis Protein SpsA, Chain A"/>
    <property type="match status" value="1"/>
</dbReference>
<dbReference type="AlphaFoldDB" id="A0A2T7NFP2"/>
<gene>
    <name evidence="3" type="ORF">C0Q70_20469</name>
</gene>
<evidence type="ECO:0000313" key="3">
    <source>
        <dbReference type="EMBL" id="PVD19975.1"/>
    </source>
</evidence>
<reference evidence="3 4" key="1">
    <citation type="submission" date="2018-04" db="EMBL/GenBank/DDBJ databases">
        <title>The genome of golden apple snail Pomacea canaliculata provides insight into stress tolerance and invasive adaptation.</title>
        <authorList>
            <person name="Liu C."/>
            <person name="Liu B."/>
            <person name="Ren Y."/>
            <person name="Zhang Y."/>
            <person name="Wang H."/>
            <person name="Li S."/>
            <person name="Jiang F."/>
            <person name="Yin L."/>
            <person name="Zhang G."/>
            <person name="Qian W."/>
            <person name="Fan W."/>
        </authorList>
    </citation>
    <scope>NUCLEOTIDE SEQUENCE [LARGE SCALE GENOMIC DNA]</scope>
    <source>
        <strain evidence="3">SZHN2017</strain>
        <tissue evidence="3">Muscle</tissue>
    </source>
</reference>
<keyword evidence="1" id="KW-1015">Disulfide bond</keyword>
<protein>
    <recommendedName>
        <fullName evidence="2">Glycosyltransferase 2-like domain-containing protein</fullName>
    </recommendedName>
</protein>
<dbReference type="PANTHER" id="PTHR11675:SF126">
    <property type="entry name" value="RICIN B LECTIN DOMAIN-CONTAINING PROTEIN"/>
    <property type="match status" value="1"/>
</dbReference>
<feature type="domain" description="Glycosyltransferase 2-like" evidence="2">
    <location>
        <begin position="39"/>
        <end position="77"/>
    </location>
</feature>
<dbReference type="GO" id="GO:0006493">
    <property type="term" value="P:protein O-linked glycosylation"/>
    <property type="evidence" value="ECO:0007669"/>
    <property type="project" value="TreeGrafter"/>
</dbReference>
<evidence type="ECO:0000256" key="1">
    <source>
        <dbReference type="ARBA" id="ARBA00023157"/>
    </source>
</evidence>
<dbReference type="STRING" id="400727.A0A2T7NFP2"/>
<keyword evidence="4" id="KW-1185">Reference proteome</keyword>
<dbReference type="PANTHER" id="PTHR11675">
    <property type="entry name" value="N-ACETYLGALACTOSAMINYLTRANSFERASE"/>
    <property type="match status" value="1"/>
</dbReference>
<dbReference type="InterPro" id="IPR001173">
    <property type="entry name" value="Glyco_trans_2-like"/>
</dbReference>
<dbReference type="InterPro" id="IPR029044">
    <property type="entry name" value="Nucleotide-diphossugar_trans"/>
</dbReference>
<dbReference type="Proteomes" id="UP000245119">
    <property type="component" value="Linkage Group LG13"/>
</dbReference>
<dbReference type="GO" id="GO:0004653">
    <property type="term" value="F:polypeptide N-acetylgalactosaminyltransferase activity"/>
    <property type="evidence" value="ECO:0007669"/>
    <property type="project" value="TreeGrafter"/>
</dbReference>
<accession>A0A2T7NFP2</accession>
<proteinExistence type="predicted"/>
<dbReference type="GO" id="GO:0005794">
    <property type="term" value="C:Golgi apparatus"/>
    <property type="evidence" value="ECO:0007669"/>
    <property type="project" value="TreeGrafter"/>
</dbReference>
<evidence type="ECO:0000259" key="2">
    <source>
        <dbReference type="Pfam" id="PF00535"/>
    </source>
</evidence>
<name>A0A2T7NFP2_POMCA</name>
<organism evidence="3 4">
    <name type="scientific">Pomacea canaliculata</name>
    <name type="common">Golden apple snail</name>
    <dbReference type="NCBI Taxonomy" id="400727"/>
    <lineage>
        <taxon>Eukaryota</taxon>
        <taxon>Metazoa</taxon>
        <taxon>Spiralia</taxon>
        <taxon>Lophotrochozoa</taxon>
        <taxon>Mollusca</taxon>
        <taxon>Gastropoda</taxon>
        <taxon>Caenogastropoda</taxon>
        <taxon>Architaenioglossa</taxon>
        <taxon>Ampullarioidea</taxon>
        <taxon>Ampullariidae</taxon>
        <taxon>Pomacea</taxon>
    </lineage>
</organism>
<dbReference type="Pfam" id="PF00535">
    <property type="entry name" value="Glycos_transf_2"/>
    <property type="match status" value="1"/>
</dbReference>
<dbReference type="SUPFAM" id="SSF53448">
    <property type="entry name" value="Nucleotide-diphospho-sugar transferases"/>
    <property type="match status" value="1"/>
</dbReference>